<dbReference type="PANTHER" id="PTHR32347">
    <property type="entry name" value="EFFLUX SYSTEM COMPONENT YKNX-RELATED"/>
    <property type="match status" value="1"/>
</dbReference>
<evidence type="ECO:0000256" key="2">
    <source>
        <dbReference type="ARBA" id="ARBA00023054"/>
    </source>
</evidence>
<evidence type="ECO:0000256" key="3">
    <source>
        <dbReference type="SAM" id="Coils"/>
    </source>
</evidence>
<name>A0AA37J067_9FIRM</name>
<dbReference type="AlphaFoldDB" id="A0AA37J067"/>
<comment type="caution">
    <text evidence="6">The sequence shown here is derived from an EMBL/GenBank/DDBJ whole genome shotgun (WGS) entry which is preliminary data.</text>
</comment>
<evidence type="ECO:0000313" key="6">
    <source>
        <dbReference type="EMBL" id="GJN65574.1"/>
    </source>
</evidence>
<gene>
    <name evidence="6" type="ORF">JCM17207_21990</name>
</gene>
<dbReference type="Pfam" id="PF25973">
    <property type="entry name" value="BSH_CzcB"/>
    <property type="match status" value="2"/>
</dbReference>
<dbReference type="Gene3D" id="2.40.30.170">
    <property type="match status" value="1"/>
</dbReference>
<feature type="domain" description="CzcB-like barrel-sandwich hybrid" evidence="4">
    <location>
        <begin position="99"/>
        <end position="188"/>
    </location>
</feature>
<dbReference type="Gene3D" id="1.10.287.470">
    <property type="entry name" value="Helix hairpin bin"/>
    <property type="match status" value="1"/>
</dbReference>
<feature type="coiled-coil region" evidence="3">
    <location>
        <begin position="130"/>
        <end position="157"/>
    </location>
</feature>
<feature type="coiled-coil region" evidence="3">
    <location>
        <begin position="325"/>
        <end position="352"/>
    </location>
</feature>
<evidence type="ECO:0000259" key="4">
    <source>
        <dbReference type="Pfam" id="PF25973"/>
    </source>
</evidence>
<keyword evidence="7" id="KW-1185">Reference proteome</keyword>
<dbReference type="GO" id="GO:0030313">
    <property type="term" value="C:cell envelope"/>
    <property type="evidence" value="ECO:0007669"/>
    <property type="project" value="UniProtKB-SubCell"/>
</dbReference>
<evidence type="ECO:0008006" key="8">
    <source>
        <dbReference type="Google" id="ProtNLM"/>
    </source>
</evidence>
<dbReference type="Gene3D" id="2.40.420.20">
    <property type="match status" value="1"/>
</dbReference>
<evidence type="ECO:0000313" key="7">
    <source>
        <dbReference type="Proteomes" id="UP001055185"/>
    </source>
</evidence>
<feature type="domain" description="YknX-like beta-barrel" evidence="5">
    <location>
        <begin position="391"/>
        <end position="463"/>
    </location>
</feature>
<dbReference type="Proteomes" id="UP001055185">
    <property type="component" value="Unassembled WGS sequence"/>
</dbReference>
<dbReference type="InterPro" id="IPR058647">
    <property type="entry name" value="BSH_CzcB-like"/>
</dbReference>
<protein>
    <recommendedName>
        <fullName evidence="8">RND transporter</fullName>
    </recommendedName>
</protein>
<feature type="domain" description="CzcB-like barrel-sandwich hybrid" evidence="4">
    <location>
        <begin position="285"/>
        <end position="373"/>
    </location>
</feature>
<dbReference type="SUPFAM" id="SSF111369">
    <property type="entry name" value="HlyD-like secretion proteins"/>
    <property type="match status" value="2"/>
</dbReference>
<dbReference type="EMBL" id="BQKV01000098">
    <property type="protein sequence ID" value="GJN65574.1"/>
    <property type="molecule type" value="Genomic_DNA"/>
</dbReference>
<evidence type="ECO:0000259" key="5">
    <source>
        <dbReference type="Pfam" id="PF25990"/>
    </source>
</evidence>
<accession>A0AA37J067</accession>
<proteinExistence type="predicted"/>
<reference evidence="6" key="1">
    <citation type="journal article" date="2022" name="Int. J. Syst. Evol. Microbiol.">
        <title>Genome-based, phenotypic and chemotaxonomic classification of Faecalibacterium strains: proposal of three novel species Faecalibacterium duncaniae sp. nov., Faecalibacterium hattorii sp. nov. and Faecalibacterium gallinarum sp. nov. .</title>
        <authorList>
            <person name="Sakamoto M."/>
            <person name="Sakurai N."/>
            <person name="Tanno H."/>
            <person name="Iino T."/>
            <person name="Ohkuma M."/>
            <person name="Endo A."/>
        </authorList>
    </citation>
    <scope>NUCLEOTIDE SEQUENCE</scope>
    <source>
        <strain evidence="6">JCM 17207</strain>
    </source>
</reference>
<sequence>MLRKKKPEERSEQEVQIEIAASDARTSRPSLLSFCKKNWKRLAAGACVLAVGAAILVPKLRAKPAATTALDYIETSPERRNITNTLSNSGTITAADSYNVTSLVQGTVLSADFEVGDYVEQGEVLYVLDSSDASNELETAQISLEQAQRSYDEAVDAQYVRAPSAGTLVSFSVRVGDTVQAGQELAVLRDDSVMLLTLEFPAVDAASFAVGQNAIVTLSGTFETVQGVVESISGADQLSSSGSIMARTVTIAVTNPGSLTTAQAAAATINGVGSLSSAHFSYQREQKITASAGGTVAALCVTPGSSVRANDALVQLSDSALTKQIQSASNNLRSAQLSMEKTQQQLDNYTITAPISGIIVKKNVKAGEKITTGSSTDNALCTIYDLSYLEMTLNIDELDILSVSEGQNAVITVDAVSGKTFSGVVTSVLVTGSTTGGTTTYPVTVRIDDTGELMPGMNATADITVANAENALSIPNAALVRGSYVLVTKDSPSAANAVADMVAPEGYVYVKVETGVSDNDYIEITSGLEETDTIAYSASAATATRDGESFAMAIGPGGPGGDF</sequence>
<dbReference type="Gene3D" id="2.40.50.100">
    <property type="match status" value="3"/>
</dbReference>
<organism evidence="6 7">
    <name type="scientific">Faecalibacterium gallinarum</name>
    <dbReference type="NCBI Taxonomy" id="2903556"/>
    <lineage>
        <taxon>Bacteria</taxon>
        <taxon>Bacillati</taxon>
        <taxon>Bacillota</taxon>
        <taxon>Clostridia</taxon>
        <taxon>Eubacteriales</taxon>
        <taxon>Oscillospiraceae</taxon>
        <taxon>Faecalibacterium</taxon>
    </lineage>
</organism>
<dbReference type="PANTHER" id="PTHR32347:SF14">
    <property type="entry name" value="EFFLUX SYSTEM COMPONENT YKNX-RELATED"/>
    <property type="match status" value="1"/>
</dbReference>
<dbReference type="Pfam" id="PF25990">
    <property type="entry name" value="Beta-barrel_YknX"/>
    <property type="match status" value="1"/>
</dbReference>
<comment type="subcellular location">
    <subcellularLocation>
        <location evidence="1">Cell envelope</location>
    </subcellularLocation>
</comment>
<evidence type="ECO:0000256" key="1">
    <source>
        <dbReference type="ARBA" id="ARBA00004196"/>
    </source>
</evidence>
<dbReference type="RefSeq" id="WP_238317786.1">
    <property type="nucleotide sequence ID" value="NZ_BQKV01000098.1"/>
</dbReference>
<dbReference type="InterPro" id="IPR058636">
    <property type="entry name" value="Beta-barrel_YknX"/>
</dbReference>
<keyword evidence="2 3" id="KW-0175">Coiled coil</keyword>
<dbReference type="InterPro" id="IPR050465">
    <property type="entry name" value="UPF0194_transport"/>
</dbReference>